<dbReference type="AlphaFoldDB" id="A0A6B0UQZ9"/>
<proteinExistence type="predicted"/>
<name>A0A6B0UQZ9_IXORI</name>
<organism evidence="1">
    <name type="scientific">Ixodes ricinus</name>
    <name type="common">Common tick</name>
    <name type="synonym">Acarus ricinus</name>
    <dbReference type="NCBI Taxonomy" id="34613"/>
    <lineage>
        <taxon>Eukaryota</taxon>
        <taxon>Metazoa</taxon>
        <taxon>Ecdysozoa</taxon>
        <taxon>Arthropoda</taxon>
        <taxon>Chelicerata</taxon>
        <taxon>Arachnida</taxon>
        <taxon>Acari</taxon>
        <taxon>Parasitiformes</taxon>
        <taxon>Ixodida</taxon>
        <taxon>Ixodoidea</taxon>
        <taxon>Ixodidae</taxon>
        <taxon>Ixodinae</taxon>
        <taxon>Ixodes</taxon>
    </lineage>
</organism>
<protein>
    <submittedName>
        <fullName evidence="1">Putative tick transposon</fullName>
    </submittedName>
</protein>
<reference evidence="1" key="1">
    <citation type="submission" date="2019-12" db="EMBL/GenBank/DDBJ databases">
        <title>An insight into the sialome of adult female Ixodes ricinus ticks feeding for 6 days.</title>
        <authorList>
            <person name="Perner J."/>
            <person name="Ribeiro J.M.C."/>
        </authorList>
    </citation>
    <scope>NUCLEOTIDE SEQUENCE</scope>
    <source>
        <strain evidence="1">Semi-engorged</strain>
        <tissue evidence="1">Salivary glands</tissue>
    </source>
</reference>
<dbReference type="EMBL" id="GIFC01010009">
    <property type="protein sequence ID" value="MXU92092.1"/>
    <property type="molecule type" value="Transcribed_RNA"/>
</dbReference>
<accession>A0A6B0UQZ9</accession>
<evidence type="ECO:0000313" key="1">
    <source>
        <dbReference type="EMBL" id="MXU92092.1"/>
    </source>
</evidence>
<sequence>MVCYITKSLMPLLVRRLATHALAYSVLRYGVTAFANCCDFWHEKIDCILKNILKSVSYGMQHPDDTDLFQHLQFPCLRTLFIQTVVLRYFWTEQLKKNRFSSFFSFSRNFRETFRPNKIWTVYTRILRP</sequence>